<dbReference type="SUPFAM" id="SSF52540">
    <property type="entry name" value="P-loop containing nucleoside triphosphate hydrolases"/>
    <property type="match status" value="2"/>
</dbReference>
<dbReference type="EMBL" id="JAYKOT010000003">
    <property type="protein sequence ID" value="MEB3429611.1"/>
    <property type="molecule type" value="Genomic_DNA"/>
</dbReference>
<dbReference type="InterPro" id="IPR018022">
    <property type="entry name" value="IPT"/>
</dbReference>
<feature type="binding site" evidence="10">
    <location>
        <begin position="11"/>
        <end position="16"/>
    </location>
    <ligand>
        <name>substrate</name>
    </ligand>
</feature>
<evidence type="ECO:0000256" key="1">
    <source>
        <dbReference type="ARBA" id="ARBA00001946"/>
    </source>
</evidence>
<evidence type="ECO:0000256" key="10">
    <source>
        <dbReference type="HAMAP-Rule" id="MF_00185"/>
    </source>
</evidence>
<keyword evidence="12" id="KW-1185">Reference proteome</keyword>
<keyword evidence="7 10" id="KW-0067">ATP-binding</keyword>
<proteinExistence type="inferred from homology"/>
<feature type="site" description="Interaction with substrate tRNA" evidence="10">
    <location>
        <position position="100"/>
    </location>
</feature>
<dbReference type="GO" id="GO:0052381">
    <property type="term" value="F:tRNA dimethylallyltransferase activity"/>
    <property type="evidence" value="ECO:0007669"/>
    <property type="project" value="UniProtKB-UniRule"/>
</dbReference>
<dbReference type="Proteomes" id="UP001357733">
    <property type="component" value="Unassembled WGS sequence"/>
</dbReference>
<accession>A0AAW9MTX5</accession>
<dbReference type="HAMAP" id="MF_00185">
    <property type="entry name" value="IPP_trans"/>
    <property type="match status" value="1"/>
</dbReference>
<evidence type="ECO:0000256" key="7">
    <source>
        <dbReference type="ARBA" id="ARBA00022840"/>
    </source>
</evidence>
<keyword evidence="6 10" id="KW-0547">Nucleotide-binding</keyword>
<dbReference type="InterPro" id="IPR039657">
    <property type="entry name" value="Dimethylallyltransferase"/>
</dbReference>
<evidence type="ECO:0000256" key="5">
    <source>
        <dbReference type="ARBA" id="ARBA00022694"/>
    </source>
</evidence>
<keyword evidence="8 10" id="KW-0460">Magnesium</keyword>
<evidence type="ECO:0000256" key="4">
    <source>
        <dbReference type="ARBA" id="ARBA00022679"/>
    </source>
</evidence>
<feature type="binding site" evidence="10">
    <location>
        <begin position="9"/>
        <end position="16"/>
    </location>
    <ligand>
        <name>ATP</name>
        <dbReference type="ChEBI" id="CHEBI:30616"/>
    </ligand>
</feature>
<protein>
    <recommendedName>
        <fullName evidence="10">tRNA dimethylallyltransferase</fullName>
        <ecNumber evidence="10">2.5.1.75</ecNumber>
    </recommendedName>
    <alternativeName>
        <fullName evidence="10">Dimethylallyl diphosphate:tRNA dimethylallyltransferase</fullName>
        <shortName evidence="10">DMAPP:tRNA dimethylallyltransferase</shortName>
        <shortName evidence="10">DMATase</shortName>
    </alternativeName>
    <alternativeName>
        <fullName evidence="10">Isopentenyl-diphosphate:tRNA isopentenyltransferase</fullName>
        <shortName evidence="10">IPP transferase</shortName>
        <shortName evidence="10">IPPT</shortName>
        <shortName evidence="10">IPTase</shortName>
    </alternativeName>
</protein>
<dbReference type="EC" id="2.5.1.75" evidence="10"/>
<comment type="catalytic activity">
    <reaction evidence="9 10">
        <text>adenosine(37) in tRNA + dimethylallyl diphosphate = N(6)-dimethylallyladenosine(37) in tRNA + diphosphate</text>
        <dbReference type="Rhea" id="RHEA:26482"/>
        <dbReference type="Rhea" id="RHEA-COMP:10162"/>
        <dbReference type="Rhea" id="RHEA-COMP:10375"/>
        <dbReference type="ChEBI" id="CHEBI:33019"/>
        <dbReference type="ChEBI" id="CHEBI:57623"/>
        <dbReference type="ChEBI" id="CHEBI:74411"/>
        <dbReference type="ChEBI" id="CHEBI:74415"/>
        <dbReference type="EC" id="2.5.1.75"/>
    </reaction>
</comment>
<dbReference type="NCBIfam" id="TIGR00174">
    <property type="entry name" value="miaA"/>
    <property type="match status" value="1"/>
</dbReference>
<dbReference type="Gene3D" id="1.10.20.140">
    <property type="match status" value="1"/>
</dbReference>
<name>A0AAW9MTX5_9FIRM</name>
<dbReference type="InterPro" id="IPR001270">
    <property type="entry name" value="ClpA/B"/>
</dbReference>
<dbReference type="PANTHER" id="PTHR11088">
    <property type="entry name" value="TRNA DIMETHYLALLYLTRANSFERASE"/>
    <property type="match status" value="1"/>
</dbReference>
<comment type="function">
    <text evidence="2 10">Catalyzes the transfer of a dimethylallyl group onto the adenine at position 37 in tRNAs that read codons beginning with uridine, leading to the formation of N6-(dimethylallyl)adenosine (i(6)A).</text>
</comment>
<comment type="cofactor">
    <cofactor evidence="1 10">
        <name>Mg(2+)</name>
        <dbReference type="ChEBI" id="CHEBI:18420"/>
    </cofactor>
</comment>
<comment type="caution">
    <text evidence="11">The sequence shown here is derived from an EMBL/GenBank/DDBJ whole genome shotgun (WGS) entry which is preliminary data.</text>
</comment>
<evidence type="ECO:0000256" key="3">
    <source>
        <dbReference type="ARBA" id="ARBA00005842"/>
    </source>
</evidence>
<sequence>MYNFIIITGPTGVGKTELSLKLALNLDTEIISADSMQIYKGLDIGTAKISSKEKQIVNHHLIDICELQDNYTVKNFRDDAFNIISKLNHDNKLALVVGGTGLYLNSLIYNLDFSDTKSNENLRNSLISKSNKYGNDYLYNLLLEIDPNIIKKIHKNQTKRIIRALEVYYQTGKLFSELNDYEFKLRDDVNFLIFQLDRSRDIIYKRINERVSIMLNQGLIEETLNLVKSGYRKDIERIKAIGNKEVLYYLDGLLSYSELEEFIQKNTRHYAKRQLTWFKRYENRQIINLDDNSVDTNVEKIIKIIRGKYEQPFFK</sequence>
<feature type="site" description="Interaction with substrate tRNA" evidence="10">
    <location>
        <position position="123"/>
    </location>
</feature>
<dbReference type="Pfam" id="PF01715">
    <property type="entry name" value="IPPT"/>
    <property type="match status" value="1"/>
</dbReference>
<reference evidence="11 12" key="1">
    <citation type="submission" date="2024-01" db="EMBL/GenBank/DDBJ databases">
        <title>Complete genome sequence of Citroniella saccharovorans strain M6.X9, isolated from human fecal sample.</title>
        <authorList>
            <person name="Cheng G."/>
            <person name="Westerholm M."/>
            <person name="Schnurer A."/>
        </authorList>
    </citation>
    <scope>NUCLEOTIDE SEQUENCE [LARGE SCALE GENOMIC DNA]</scope>
    <source>
        <strain evidence="11 12">DSM 29873</strain>
    </source>
</reference>
<evidence type="ECO:0000313" key="12">
    <source>
        <dbReference type="Proteomes" id="UP001357733"/>
    </source>
</evidence>
<evidence type="ECO:0000256" key="6">
    <source>
        <dbReference type="ARBA" id="ARBA00022741"/>
    </source>
</evidence>
<dbReference type="GO" id="GO:0006400">
    <property type="term" value="P:tRNA modification"/>
    <property type="evidence" value="ECO:0007669"/>
    <property type="project" value="TreeGrafter"/>
</dbReference>
<evidence type="ECO:0000256" key="2">
    <source>
        <dbReference type="ARBA" id="ARBA00003213"/>
    </source>
</evidence>
<evidence type="ECO:0000256" key="9">
    <source>
        <dbReference type="ARBA" id="ARBA00049563"/>
    </source>
</evidence>
<dbReference type="Gene3D" id="3.40.50.300">
    <property type="entry name" value="P-loop containing nucleotide triphosphate hydrolases"/>
    <property type="match status" value="1"/>
</dbReference>
<dbReference type="InterPro" id="IPR027417">
    <property type="entry name" value="P-loop_NTPase"/>
</dbReference>
<dbReference type="GO" id="GO:0005524">
    <property type="term" value="F:ATP binding"/>
    <property type="evidence" value="ECO:0007669"/>
    <property type="project" value="UniProtKB-UniRule"/>
</dbReference>
<evidence type="ECO:0000256" key="8">
    <source>
        <dbReference type="ARBA" id="ARBA00022842"/>
    </source>
</evidence>
<dbReference type="RefSeq" id="WP_324619790.1">
    <property type="nucleotide sequence ID" value="NZ_JAYKOT010000003.1"/>
</dbReference>
<keyword evidence="5 10" id="KW-0819">tRNA processing</keyword>
<comment type="caution">
    <text evidence="10">Lacks conserved residue(s) required for the propagation of feature annotation.</text>
</comment>
<evidence type="ECO:0000313" key="11">
    <source>
        <dbReference type="EMBL" id="MEB3429611.1"/>
    </source>
</evidence>
<organism evidence="11 12">
    <name type="scientific">Citroniella saccharovorans</name>
    <dbReference type="NCBI Taxonomy" id="2053367"/>
    <lineage>
        <taxon>Bacteria</taxon>
        <taxon>Bacillati</taxon>
        <taxon>Bacillota</taxon>
        <taxon>Tissierellia</taxon>
        <taxon>Tissierellales</taxon>
        <taxon>Peptoniphilaceae</taxon>
        <taxon>Citroniella</taxon>
    </lineage>
</organism>
<keyword evidence="4 10" id="KW-0808">Transferase</keyword>
<gene>
    <name evidence="10 11" type="primary">miaA</name>
    <name evidence="11" type="ORF">VLK81_06240</name>
</gene>
<feature type="region of interest" description="Interaction with substrate tRNA" evidence="10">
    <location>
        <begin position="34"/>
        <end position="37"/>
    </location>
</feature>
<dbReference type="PANTHER" id="PTHR11088:SF60">
    <property type="entry name" value="TRNA DIMETHYLALLYLTRANSFERASE"/>
    <property type="match status" value="1"/>
</dbReference>
<dbReference type="AlphaFoldDB" id="A0AAW9MTX5"/>
<comment type="subunit">
    <text evidence="10">Monomer.</text>
</comment>
<dbReference type="PRINTS" id="PR00300">
    <property type="entry name" value="CLPPROTEASEA"/>
</dbReference>
<comment type="similarity">
    <text evidence="3 10">Belongs to the IPP transferase family.</text>
</comment>